<keyword evidence="4" id="KW-1185">Reference proteome</keyword>
<name>A0A7W3LUD7_ACTNM</name>
<feature type="region of interest" description="Disordered" evidence="1">
    <location>
        <begin position="1"/>
        <end position="173"/>
    </location>
</feature>
<dbReference type="AlphaFoldDB" id="A0A7W3LUD7"/>
<gene>
    <name evidence="3" type="ORF">HNR61_006069</name>
</gene>
<dbReference type="Proteomes" id="UP000572680">
    <property type="component" value="Unassembled WGS sequence"/>
</dbReference>
<dbReference type="EMBL" id="JACJIA010000009">
    <property type="protein sequence ID" value="MBA8954412.1"/>
    <property type="molecule type" value="Genomic_DNA"/>
</dbReference>
<keyword evidence="2" id="KW-0812">Transmembrane</keyword>
<sequence>MGYPGDRGRSGGAFPEPSSHEPRGTGQEFGNDAGGFGGGSDQQYGNDPHHDDRYGNDQYGDPGRTWSAEPPAEQAQPAPGSFGQGGGFGQESFGQGAPGQDAFGRDSFGAEQPAFGQGQFGQEQFGQEQFGQDRFGQQGSSFGPPPQGDPHASFGDGPGGPGGHGPLADEGGSKRGRNLPLVIGGAILAGAILAGIGAGAAGIFDPPKKSDPKGTAATGNGAKPKQPAASPSPTAPKLEPVKLQSRQTDPMPLTPGEVFAKAAFKGSGGVKYARTAVRATKGCAGTVTGAKLVAAVKKAGCTQTLRATYARGDGKLVGTVGVLNLKTENHAKYAQRAALAKDSFLQPLPGAGITKKIGTGEALGTAEVRGHYLVMTWVQRPDGKKIPATAHKLVSAFGQQMIKGSGLGFALAYRETEGKPFKK</sequence>
<evidence type="ECO:0000313" key="4">
    <source>
        <dbReference type="Proteomes" id="UP000572680"/>
    </source>
</evidence>
<feature type="region of interest" description="Disordered" evidence="1">
    <location>
        <begin position="207"/>
        <end position="239"/>
    </location>
</feature>
<protein>
    <submittedName>
        <fullName evidence="3">Uncharacterized protein</fullName>
    </submittedName>
</protein>
<dbReference type="RefSeq" id="WP_182846502.1">
    <property type="nucleotide sequence ID" value="NZ_BAAALP010000021.1"/>
</dbReference>
<keyword evidence="2" id="KW-0472">Membrane</keyword>
<organism evidence="3 4">
    <name type="scientific">Actinomadura namibiensis</name>
    <dbReference type="NCBI Taxonomy" id="182080"/>
    <lineage>
        <taxon>Bacteria</taxon>
        <taxon>Bacillati</taxon>
        <taxon>Actinomycetota</taxon>
        <taxon>Actinomycetes</taxon>
        <taxon>Streptosporangiales</taxon>
        <taxon>Thermomonosporaceae</taxon>
        <taxon>Actinomadura</taxon>
    </lineage>
</organism>
<keyword evidence="2" id="KW-1133">Transmembrane helix</keyword>
<evidence type="ECO:0000256" key="1">
    <source>
        <dbReference type="SAM" id="MobiDB-lite"/>
    </source>
</evidence>
<evidence type="ECO:0000256" key="2">
    <source>
        <dbReference type="SAM" id="Phobius"/>
    </source>
</evidence>
<feature type="compositionally biased region" description="Low complexity" evidence="1">
    <location>
        <begin position="68"/>
        <end position="81"/>
    </location>
</feature>
<feature type="compositionally biased region" description="Low complexity" evidence="1">
    <location>
        <begin position="222"/>
        <end position="237"/>
    </location>
</feature>
<comment type="caution">
    <text evidence="3">The sequence shown here is derived from an EMBL/GenBank/DDBJ whole genome shotgun (WGS) entry which is preliminary data.</text>
</comment>
<evidence type="ECO:0000313" key="3">
    <source>
        <dbReference type="EMBL" id="MBA8954412.1"/>
    </source>
</evidence>
<proteinExistence type="predicted"/>
<feature type="compositionally biased region" description="Low complexity" evidence="1">
    <location>
        <begin position="109"/>
        <end position="142"/>
    </location>
</feature>
<accession>A0A7W3LUD7</accession>
<feature type="transmembrane region" description="Helical" evidence="2">
    <location>
        <begin position="181"/>
        <end position="204"/>
    </location>
</feature>
<reference evidence="3 4" key="1">
    <citation type="submission" date="2020-08" db="EMBL/GenBank/DDBJ databases">
        <title>Genomic Encyclopedia of Type Strains, Phase IV (KMG-IV): sequencing the most valuable type-strain genomes for metagenomic binning, comparative biology and taxonomic classification.</title>
        <authorList>
            <person name="Goeker M."/>
        </authorList>
    </citation>
    <scope>NUCLEOTIDE SEQUENCE [LARGE SCALE GENOMIC DNA]</scope>
    <source>
        <strain evidence="3 4">DSM 44197</strain>
    </source>
</reference>
<feature type="compositionally biased region" description="Gly residues" evidence="1">
    <location>
        <begin position="156"/>
        <end position="165"/>
    </location>
</feature>